<proteinExistence type="predicted"/>
<organism evidence="1 2">
    <name type="scientific">Castanea mollissima</name>
    <name type="common">Chinese chestnut</name>
    <dbReference type="NCBI Taxonomy" id="60419"/>
    <lineage>
        <taxon>Eukaryota</taxon>
        <taxon>Viridiplantae</taxon>
        <taxon>Streptophyta</taxon>
        <taxon>Embryophyta</taxon>
        <taxon>Tracheophyta</taxon>
        <taxon>Spermatophyta</taxon>
        <taxon>Magnoliopsida</taxon>
        <taxon>eudicotyledons</taxon>
        <taxon>Gunneridae</taxon>
        <taxon>Pentapetalae</taxon>
        <taxon>rosids</taxon>
        <taxon>fabids</taxon>
        <taxon>Fagales</taxon>
        <taxon>Fagaceae</taxon>
        <taxon>Castanea</taxon>
    </lineage>
</organism>
<dbReference type="AlphaFoldDB" id="A0A8J4UY66"/>
<name>A0A8J4UY66_9ROSI</name>
<evidence type="ECO:0000313" key="1">
    <source>
        <dbReference type="EMBL" id="KAF3942898.1"/>
    </source>
</evidence>
<protein>
    <submittedName>
        <fullName evidence="1">Uncharacterized protein</fullName>
    </submittedName>
</protein>
<dbReference type="Proteomes" id="UP000737018">
    <property type="component" value="Unassembled WGS sequence"/>
</dbReference>
<accession>A0A8J4UY66</accession>
<sequence>MAAGPLSSHLISSRSLSLSGFVCLIRLHIHSQDPEGGDLCLRTSSPSDLIKIVAVERWHHQQLGAQDGTKEK</sequence>
<comment type="caution">
    <text evidence="1">The sequence shown here is derived from an EMBL/GenBank/DDBJ whole genome shotgun (WGS) entry which is preliminary data.</text>
</comment>
<keyword evidence="2" id="KW-1185">Reference proteome</keyword>
<evidence type="ECO:0000313" key="2">
    <source>
        <dbReference type="Proteomes" id="UP000737018"/>
    </source>
</evidence>
<dbReference type="EMBL" id="JRKL02013263">
    <property type="protein sequence ID" value="KAF3942898.1"/>
    <property type="molecule type" value="Genomic_DNA"/>
</dbReference>
<gene>
    <name evidence="1" type="ORF">CMV_030490</name>
</gene>
<reference evidence="1" key="1">
    <citation type="submission" date="2020-03" db="EMBL/GenBank/DDBJ databases">
        <title>Castanea mollissima Vanexum genome sequencing.</title>
        <authorList>
            <person name="Staton M."/>
        </authorList>
    </citation>
    <scope>NUCLEOTIDE SEQUENCE</scope>
    <source>
        <tissue evidence="1">Leaf</tissue>
    </source>
</reference>